<dbReference type="GO" id="GO:0033765">
    <property type="term" value="F:steroid dehydrogenase activity, acting on the CH-CH group of donors"/>
    <property type="evidence" value="ECO:0007669"/>
    <property type="project" value="UniProtKB-ARBA"/>
</dbReference>
<name>E1QW96_OLSUV</name>
<sequence>MAVGIGAVMGSSHEKGVDVLVVGAGIAGTTAALAASAQGARVCMASVGTTFSGASFYGGTWGLGLVGPDGEGDEDDLVATILRVGGNVADPTLVRTLARGIAPAAERLERLGVTLRRPAAGHGDEQAYVPCFDHRHRCWRGIERGPYRASVARGLRAGEVTLLEGCELVDLAEADDHICGAVLYDAGSGRFRTVACGAVVLAAGGLSGLYQQRLCAPDVTGAVHAIALRHGCSLVNVEFLQMMPTIVSPRPGIVFNEKSFGYVDGRSAGLSRDLLAERGRYGPFSARLASRSVDFAIASAGRRGMEVRYGTLPDRLPEFVRSYSAWLSAQGVDPMGPLRITHYAHASNGGIAIDARGRCRGGARGLFACGEMAGGMHGADRLGGLSSANCLVYGEIAGREAAREALGTSWASRAWRHPDAHAPGRKLPSTQAMVPADAEAMEGELRDTMSRWCMVRREAEGLSRARRRLDGLAERATAGLVGAGGAARAADAVVTVEGTLTAGVGEVAGAPHDVARAMRLRLRLDSARAMVAAMSARQESRGAHYRSDSPHEVAELATAHVVTLDAGGNPEVRASGEDVRD</sequence>
<dbReference type="SUPFAM" id="SSF46977">
    <property type="entry name" value="Succinate dehydrogenase/fumarate reductase flavoprotein C-terminal domain"/>
    <property type="match status" value="1"/>
</dbReference>
<dbReference type="Pfam" id="PF02910">
    <property type="entry name" value="Succ_DH_flav_C"/>
    <property type="match status" value="1"/>
</dbReference>
<dbReference type="STRING" id="633147.Olsu_1293"/>
<reference evidence="6 7" key="1">
    <citation type="journal article" date="2010" name="Stand. Genomic Sci.">
        <title>Complete genome sequence of Olsenella uli type strain (VPI D76D-27C).</title>
        <authorList>
            <person name="Goker M."/>
            <person name="Held B."/>
            <person name="Lucas S."/>
            <person name="Nolan M."/>
            <person name="Yasawong M."/>
            <person name="Glavina Del Rio T."/>
            <person name="Tice H."/>
            <person name="Cheng J.F."/>
            <person name="Bruce D."/>
            <person name="Detter J.C."/>
            <person name="Tapia R."/>
            <person name="Han C."/>
            <person name="Goodwin L."/>
            <person name="Pitluck S."/>
            <person name="Liolios K."/>
            <person name="Ivanova N."/>
            <person name="Mavromatis K."/>
            <person name="Mikhailova N."/>
            <person name="Pati A."/>
            <person name="Chen A."/>
            <person name="Palaniappan K."/>
            <person name="Land M."/>
            <person name="Hauser L."/>
            <person name="Chang Y.J."/>
            <person name="Jeffries C.D."/>
            <person name="Rohde M."/>
            <person name="Sikorski J."/>
            <person name="Pukall R."/>
            <person name="Woyke T."/>
            <person name="Bristow J."/>
            <person name="Eisen J.A."/>
            <person name="Markowitz V."/>
            <person name="Hugenholtz P."/>
            <person name="Kyrpides N.C."/>
            <person name="Klenk H.P."/>
            <person name="Lapidus A."/>
        </authorList>
    </citation>
    <scope>NUCLEOTIDE SEQUENCE [LARGE SCALE GENOMIC DNA]</scope>
    <source>
        <strain evidence="7">ATCC 49627 / DSM 7084 / CIP 109912 / JCM 12494 / NCIMB 702895 / VPI D76D-27C</strain>
    </source>
</reference>
<dbReference type="PATRIC" id="fig|633147.7.peg.237"/>
<feature type="domain" description="FAD-dependent oxidoreductase 2 FAD-binding" evidence="4">
    <location>
        <begin position="18"/>
        <end position="386"/>
    </location>
</feature>
<evidence type="ECO:0000259" key="4">
    <source>
        <dbReference type="Pfam" id="PF00890"/>
    </source>
</evidence>
<dbReference type="PRINTS" id="PR00411">
    <property type="entry name" value="PNDRDTASEI"/>
</dbReference>
<dbReference type="PANTHER" id="PTHR11632:SF51">
    <property type="entry name" value="SUCCINATE DEHYDROGENASE [UBIQUINONE] FLAVOPROTEIN SUBUNIT, MITOCHONDRIAL"/>
    <property type="match status" value="1"/>
</dbReference>
<protein>
    <submittedName>
        <fullName evidence="6">Fumarate reductase/succinate dehydrogenase flavoprotein domain protein</fullName>
    </submittedName>
</protein>
<gene>
    <name evidence="6" type="ordered locus">Olsu_1293</name>
</gene>
<dbReference type="RefSeq" id="WP_013252151.1">
    <property type="nucleotide sequence ID" value="NC_014363.1"/>
</dbReference>
<dbReference type="KEGG" id="ols:Olsu_1293"/>
<dbReference type="InterPro" id="IPR036188">
    <property type="entry name" value="FAD/NAD-bd_sf"/>
</dbReference>
<evidence type="ECO:0000256" key="2">
    <source>
        <dbReference type="ARBA" id="ARBA00023002"/>
    </source>
</evidence>
<dbReference type="Gene3D" id="3.90.700.10">
    <property type="entry name" value="Succinate dehydrogenase/fumarate reductase flavoprotein, catalytic domain"/>
    <property type="match status" value="1"/>
</dbReference>
<accession>E1QW96</accession>
<dbReference type="GO" id="GO:0009061">
    <property type="term" value="P:anaerobic respiration"/>
    <property type="evidence" value="ECO:0007669"/>
    <property type="project" value="TreeGrafter"/>
</dbReference>
<dbReference type="InterPro" id="IPR027477">
    <property type="entry name" value="Succ_DH/fumarate_Rdtase_cat_sf"/>
</dbReference>
<evidence type="ECO:0000256" key="3">
    <source>
        <dbReference type="PIRSR" id="PIRSR630664-50"/>
    </source>
</evidence>
<dbReference type="InterPro" id="IPR003953">
    <property type="entry name" value="FAD-dep_OxRdtase_2_FAD-bd"/>
</dbReference>
<dbReference type="AlphaFoldDB" id="E1QW96"/>
<dbReference type="GO" id="GO:0005886">
    <property type="term" value="C:plasma membrane"/>
    <property type="evidence" value="ECO:0007669"/>
    <property type="project" value="TreeGrafter"/>
</dbReference>
<dbReference type="Gene3D" id="3.50.50.60">
    <property type="entry name" value="FAD/NAD(P)-binding domain"/>
    <property type="match status" value="1"/>
</dbReference>
<organism evidence="6 7">
    <name type="scientific">Olsenella uli (strain ATCC 49627 / DSM 7084 / CCUG 31166 / CIP 109912 / JCM 12494 / LMG 11480 / NCIMB 702895 / VPI D76D-27C)</name>
    <name type="common">Lactobacillus uli</name>
    <dbReference type="NCBI Taxonomy" id="633147"/>
    <lineage>
        <taxon>Bacteria</taxon>
        <taxon>Bacillati</taxon>
        <taxon>Actinomycetota</taxon>
        <taxon>Coriobacteriia</taxon>
        <taxon>Coriobacteriales</taxon>
        <taxon>Atopobiaceae</taxon>
        <taxon>Olsenella</taxon>
    </lineage>
</organism>
<proteinExistence type="predicted"/>
<dbReference type="Gene3D" id="1.20.58.100">
    <property type="entry name" value="Fumarate reductase/succinate dehydrogenase flavoprotein-like, C-terminal domain"/>
    <property type="match status" value="1"/>
</dbReference>
<dbReference type="GO" id="GO:0050660">
    <property type="term" value="F:flavin adenine dinucleotide binding"/>
    <property type="evidence" value="ECO:0007669"/>
    <property type="project" value="TreeGrafter"/>
</dbReference>
<keyword evidence="7" id="KW-1185">Reference proteome</keyword>
<dbReference type="Pfam" id="PF00890">
    <property type="entry name" value="FAD_binding_2"/>
    <property type="match status" value="1"/>
</dbReference>
<feature type="active site" description="Proton acceptor" evidence="3">
    <location>
        <position position="291"/>
    </location>
</feature>
<dbReference type="InterPro" id="IPR030664">
    <property type="entry name" value="SdhA/FrdA/AprA"/>
</dbReference>
<dbReference type="eggNOG" id="COG1053">
    <property type="taxonomic scope" value="Bacteria"/>
</dbReference>
<dbReference type="Proteomes" id="UP000000333">
    <property type="component" value="Chromosome"/>
</dbReference>
<evidence type="ECO:0000259" key="5">
    <source>
        <dbReference type="Pfam" id="PF02910"/>
    </source>
</evidence>
<keyword evidence="1" id="KW-0285">Flavoprotein</keyword>
<dbReference type="InterPro" id="IPR037099">
    <property type="entry name" value="Fum_R/Succ_DH_flav-like_C_sf"/>
</dbReference>
<feature type="domain" description="Fumarate reductase/succinate dehydrogenase flavoprotein-like C-terminal" evidence="5">
    <location>
        <begin position="512"/>
        <end position="569"/>
    </location>
</feature>
<dbReference type="GO" id="GO:0000104">
    <property type="term" value="F:succinate dehydrogenase activity"/>
    <property type="evidence" value="ECO:0007669"/>
    <property type="project" value="TreeGrafter"/>
</dbReference>
<evidence type="ECO:0000256" key="1">
    <source>
        <dbReference type="ARBA" id="ARBA00022630"/>
    </source>
</evidence>
<dbReference type="PANTHER" id="PTHR11632">
    <property type="entry name" value="SUCCINATE DEHYDROGENASE 2 FLAVOPROTEIN SUBUNIT"/>
    <property type="match status" value="1"/>
</dbReference>
<evidence type="ECO:0000313" key="7">
    <source>
        <dbReference type="Proteomes" id="UP000000333"/>
    </source>
</evidence>
<dbReference type="GO" id="GO:0009055">
    <property type="term" value="F:electron transfer activity"/>
    <property type="evidence" value="ECO:0007669"/>
    <property type="project" value="TreeGrafter"/>
</dbReference>
<dbReference type="OrthoDB" id="9806724at2"/>
<keyword evidence="2" id="KW-0560">Oxidoreductase</keyword>
<dbReference type="HOGENOM" id="CLU_014312_8_0_11"/>
<dbReference type="EMBL" id="CP002106">
    <property type="protein sequence ID" value="ADK68399.1"/>
    <property type="molecule type" value="Genomic_DNA"/>
</dbReference>
<dbReference type="SUPFAM" id="SSF51905">
    <property type="entry name" value="FAD/NAD(P)-binding domain"/>
    <property type="match status" value="1"/>
</dbReference>
<dbReference type="PRINTS" id="PR00368">
    <property type="entry name" value="FADPNR"/>
</dbReference>
<dbReference type="InterPro" id="IPR015939">
    <property type="entry name" value="Fum_Rdtase/Succ_DH_flav-like_C"/>
</dbReference>
<dbReference type="GeneID" id="78512704"/>
<evidence type="ECO:0000313" key="6">
    <source>
        <dbReference type="EMBL" id="ADK68399.1"/>
    </source>
</evidence>